<accession>A0A4R5D831</accession>
<dbReference type="OrthoDB" id="2515046at2"/>
<dbReference type="Pfam" id="PF13416">
    <property type="entry name" value="SBP_bac_8"/>
    <property type="match status" value="1"/>
</dbReference>
<dbReference type="Proteomes" id="UP000294739">
    <property type="component" value="Unassembled WGS sequence"/>
</dbReference>
<dbReference type="InterPro" id="IPR006059">
    <property type="entry name" value="SBP"/>
</dbReference>
<gene>
    <name evidence="1" type="ORF">E1269_13840</name>
</gene>
<dbReference type="InterPro" id="IPR050490">
    <property type="entry name" value="Bact_solute-bd_prot1"/>
</dbReference>
<dbReference type="PANTHER" id="PTHR43649:SF12">
    <property type="entry name" value="DIACETYLCHITOBIOSE BINDING PROTEIN DASA"/>
    <property type="match status" value="1"/>
</dbReference>
<dbReference type="SUPFAM" id="SSF53850">
    <property type="entry name" value="Periplasmic binding protein-like II"/>
    <property type="match status" value="1"/>
</dbReference>
<dbReference type="CDD" id="cd13585">
    <property type="entry name" value="PBP2_TMBP_like"/>
    <property type="match status" value="1"/>
</dbReference>
<organism evidence="1 2">
    <name type="scientific">Jiangella asiatica</name>
    <dbReference type="NCBI Taxonomy" id="2530372"/>
    <lineage>
        <taxon>Bacteria</taxon>
        <taxon>Bacillati</taxon>
        <taxon>Actinomycetota</taxon>
        <taxon>Actinomycetes</taxon>
        <taxon>Jiangellales</taxon>
        <taxon>Jiangellaceae</taxon>
        <taxon>Jiangella</taxon>
    </lineage>
</organism>
<evidence type="ECO:0000313" key="2">
    <source>
        <dbReference type="Proteomes" id="UP000294739"/>
    </source>
</evidence>
<dbReference type="AlphaFoldDB" id="A0A4R5D831"/>
<comment type="caution">
    <text evidence="1">The sequence shown here is derived from an EMBL/GenBank/DDBJ whole genome shotgun (WGS) entry which is preliminary data.</text>
</comment>
<dbReference type="Gene3D" id="3.40.190.10">
    <property type="entry name" value="Periplasmic binding protein-like II"/>
    <property type="match status" value="1"/>
</dbReference>
<dbReference type="InParanoid" id="A0A4R5D831"/>
<keyword evidence="2" id="KW-1185">Reference proteome</keyword>
<evidence type="ECO:0000313" key="1">
    <source>
        <dbReference type="EMBL" id="TDE09702.1"/>
    </source>
</evidence>
<reference evidence="1 2" key="1">
    <citation type="submission" date="2019-03" db="EMBL/GenBank/DDBJ databases">
        <title>Draft genome sequences of novel Actinobacteria.</title>
        <authorList>
            <person name="Sahin N."/>
            <person name="Ay H."/>
            <person name="Saygin H."/>
        </authorList>
    </citation>
    <scope>NUCLEOTIDE SEQUENCE [LARGE SCALE GENOMIC DNA]</scope>
    <source>
        <strain evidence="1 2">5K138</strain>
    </source>
</reference>
<dbReference type="PANTHER" id="PTHR43649">
    <property type="entry name" value="ARABINOSE-BINDING PROTEIN-RELATED"/>
    <property type="match status" value="1"/>
</dbReference>
<sequence length="493" mass="53715">MMTGCSHPLTHTLPCDILAWPPCGRLALPEVFMRNRRVEPIHPLSRRTVLKSAMAAAAGLSLPPALTSCGYGGSGAGARDKTLRVVSPNIYNFAKLNSLTSLSKEEAKGIGDDAHVLFNMLQNWKKKHPDVELKIEEVDPLTVSRTALLAAKAGNPADVIWVNDLNIPKLAAGGNLTDLGDLPGDWNDYNQQPLTSLASYDGSPVALPFTTDARLTIYDKAAFADAGVTTPPTTWAEFDDALSTLVDAGKGGYGFWAGPFIHTPTMTVLSTLWMLGGDVVDEQGKADLETVEMYKTFEYYNSLINVHTYSPKSLLGVSDQDEYVKMLTDGDVSCQFDGTWVLGQLDNAGLGDQYDVFKTPRPTTDSKDVTLCGFWAAMLPAQERKDDAKTELAFDFAMNFCGPEGQRTYVAETEALPMRPSVLNDKALVEAKSDQWNFVAKYSIDNGRAMPTTEDNALLFDCIQRAFESYLSGSATPQDALSQAQDDFDEGTR</sequence>
<dbReference type="EMBL" id="SMKZ01000017">
    <property type="protein sequence ID" value="TDE09702.1"/>
    <property type="molecule type" value="Genomic_DNA"/>
</dbReference>
<dbReference type="InterPro" id="IPR006311">
    <property type="entry name" value="TAT_signal"/>
</dbReference>
<dbReference type="PROSITE" id="PS51318">
    <property type="entry name" value="TAT"/>
    <property type="match status" value="1"/>
</dbReference>
<proteinExistence type="predicted"/>
<protein>
    <submittedName>
        <fullName evidence="1">Extracellular solute-binding protein</fullName>
    </submittedName>
</protein>
<name>A0A4R5D831_9ACTN</name>